<dbReference type="AlphaFoldDB" id="A0AAV4AIZ9"/>
<proteinExistence type="predicted"/>
<accession>A0AAV4AIZ9</accession>
<organism evidence="2 3">
    <name type="scientific">Plakobranchus ocellatus</name>
    <dbReference type="NCBI Taxonomy" id="259542"/>
    <lineage>
        <taxon>Eukaryota</taxon>
        <taxon>Metazoa</taxon>
        <taxon>Spiralia</taxon>
        <taxon>Lophotrochozoa</taxon>
        <taxon>Mollusca</taxon>
        <taxon>Gastropoda</taxon>
        <taxon>Heterobranchia</taxon>
        <taxon>Euthyneura</taxon>
        <taxon>Panpulmonata</taxon>
        <taxon>Sacoglossa</taxon>
        <taxon>Placobranchoidea</taxon>
        <taxon>Plakobranchidae</taxon>
        <taxon>Plakobranchus</taxon>
    </lineage>
</organism>
<reference evidence="2 3" key="1">
    <citation type="journal article" date="2021" name="Elife">
        <title>Chloroplast acquisition without the gene transfer in kleptoplastic sea slugs, Plakobranchus ocellatus.</title>
        <authorList>
            <person name="Maeda T."/>
            <person name="Takahashi S."/>
            <person name="Yoshida T."/>
            <person name="Shimamura S."/>
            <person name="Takaki Y."/>
            <person name="Nagai Y."/>
            <person name="Toyoda A."/>
            <person name="Suzuki Y."/>
            <person name="Arimoto A."/>
            <person name="Ishii H."/>
            <person name="Satoh N."/>
            <person name="Nishiyama T."/>
            <person name="Hasebe M."/>
            <person name="Maruyama T."/>
            <person name="Minagawa J."/>
            <person name="Obokata J."/>
            <person name="Shigenobu S."/>
        </authorList>
    </citation>
    <scope>NUCLEOTIDE SEQUENCE [LARGE SCALE GENOMIC DNA]</scope>
</reference>
<evidence type="ECO:0000313" key="2">
    <source>
        <dbReference type="EMBL" id="GFO08140.1"/>
    </source>
</evidence>
<comment type="caution">
    <text evidence="2">The sequence shown here is derived from an EMBL/GenBank/DDBJ whole genome shotgun (WGS) entry which is preliminary data.</text>
</comment>
<dbReference type="EMBL" id="BLXT01003952">
    <property type="protein sequence ID" value="GFO08140.1"/>
    <property type="molecule type" value="Genomic_DNA"/>
</dbReference>
<evidence type="ECO:0000313" key="3">
    <source>
        <dbReference type="Proteomes" id="UP000735302"/>
    </source>
</evidence>
<evidence type="ECO:0000256" key="1">
    <source>
        <dbReference type="SAM" id="MobiDB-lite"/>
    </source>
</evidence>
<sequence>MNLNNDGSQNCKNRASKSYRFMTMENYFSSFLSCTEAFPEKSEQTHAYKPFSDIILDSTSWPKEGGGRGRDSDTVACESALRSAGSRVRAPPLGSGLTEGLRA</sequence>
<keyword evidence="3" id="KW-1185">Reference proteome</keyword>
<name>A0AAV4AIZ9_9GAST</name>
<feature type="region of interest" description="Disordered" evidence="1">
    <location>
        <begin position="80"/>
        <end position="103"/>
    </location>
</feature>
<protein>
    <submittedName>
        <fullName evidence="2">Uncharacterized protein</fullName>
    </submittedName>
</protein>
<dbReference type="Proteomes" id="UP000735302">
    <property type="component" value="Unassembled WGS sequence"/>
</dbReference>
<gene>
    <name evidence="2" type="ORF">PoB_003464500</name>
</gene>